<evidence type="ECO:0000313" key="2">
    <source>
        <dbReference type="Proteomes" id="UP000184339"/>
    </source>
</evidence>
<accession>A0A1M7RF92</accession>
<protein>
    <recommendedName>
        <fullName evidence="3">NACHT domain-containing protein</fullName>
    </recommendedName>
</protein>
<dbReference type="Gene3D" id="3.40.50.300">
    <property type="entry name" value="P-loop containing nucleotide triphosphate hydrolases"/>
    <property type="match status" value="1"/>
</dbReference>
<evidence type="ECO:0008006" key="3">
    <source>
        <dbReference type="Google" id="ProtNLM"/>
    </source>
</evidence>
<keyword evidence="2" id="KW-1185">Reference proteome</keyword>
<gene>
    <name evidence="1" type="ORF">SAMN05192549_12715</name>
</gene>
<dbReference type="InterPro" id="IPR027417">
    <property type="entry name" value="P-loop_NTPase"/>
</dbReference>
<dbReference type="EMBL" id="FRCX01000027">
    <property type="protein sequence ID" value="SHN44831.1"/>
    <property type="molecule type" value="Genomic_DNA"/>
</dbReference>
<dbReference type="RefSeq" id="WP_139260747.1">
    <property type="nucleotide sequence ID" value="NZ_FRCX01000027.1"/>
</dbReference>
<reference evidence="2" key="1">
    <citation type="submission" date="2016-11" db="EMBL/GenBank/DDBJ databases">
        <authorList>
            <person name="Varghese N."/>
            <person name="Submissions S."/>
        </authorList>
    </citation>
    <scope>NUCLEOTIDE SEQUENCE [LARGE SCALE GENOMIC DNA]</scope>
    <source>
        <strain evidence="2">Sac-22</strain>
    </source>
</reference>
<proteinExistence type="predicted"/>
<dbReference type="OrthoDB" id="135105at2"/>
<dbReference type="Proteomes" id="UP000184339">
    <property type="component" value="Unassembled WGS sequence"/>
</dbReference>
<organism evidence="1 2">
    <name type="scientific">Duganella sacchari</name>
    <dbReference type="NCBI Taxonomy" id="551987"/>
    <lineage>
        <taxon>Bacteria</taxon>
        <taxon>Pseudomonadati</taxon>
        <taxon>Pseudomonadota</taxon>
        <taxon>Betaproteobacteria</taxon>
        <taxon>Burkholderiales</taxon>
        <taxon>Oxalobacteraceae</taxon>
        <taxon>Telluria group</taxon>
        <taxon>Duganella</taxon>
    </lineage>
</organism>
<dbReference type="STRING" id="551987.SAMN05192549_12715"/>
<name>A0A1M7RF92_9BURK</name>
<evidence type="ECO:0000313" key="1">
    <source>
        <dbReference type="EMBL" id="SHN44831.1"/>
    </source>
</evidence>
<sequence>MTRRNVINATKRENAAGGSAAAGGMNFHARVASVAAAHLLANRRLGWVKDLEVDTPIEIWCETNGPGDDLRFVLANGLVVEAQVKKGLSKGADLWTTLVSLARGLDQQTIAYGVLVVDNNTSATIRQGLANGIMRLGAGREDSQGSITTEFKNRLEALNLPVDTICARLRIVVLHCADNDDASEQAAKAVLMRSCANERDAEDAWKTIQLSAHGIIERRSRWTLEALSGVMRAANIELVAESTSCHPIVTSGCMWELLDEISPYRGYIRAFRQHYLLSDATGSQPFGGRDSEYEQLDTWLSDGNAPGRNLICAPTARGKSALLVQWTERLASDATWSVVFVPISLRFNTDRPVVFYALLAMQLARLLGKNLSPPAADIDSYYQGISTVLLEQAAKESRHILIVIDGLDEAQGAGFNPIIIPRSLPCHIKILVSAREQAGDRGTEGWLKRLDWQGNTRAVSQGLRILDRTAVPSILESAGFPKELTSDALIDRLMVLSSGEPLLLSLYTEDLSEIAKSQGYVGVETLDNLSPGFSAYFSRVFDSHHFAGDSSQQDLVDTALAVLAMALGPIEGPDLTDLVAGLTGQVRPAASDRFIKPLKRFVAGDGRIDHGYVLNHPKLGEYLREERCDTRTQSTVDLAFVNWGRSVLTRLNADPNAVVPPYVLQQHVEHLRRAKLLTLDDIELLLAEGWRTAWFRMDKDYSGYADSLLTASSAMLPCAAYQAEQIKALRLRIKIALLVSSVRSQGTNVPAELLAMALKEQLITLRQALNIVSLQLPENRTGYSLALASCLPPAELEQLHSDIMQTSDVASLNHQLAQLTQYLIGPKRDDVIAQVLNWLNHKAPDQQRIGILATLLPVLDDKLLDSALRDLIPKMMIGQPPASAAISAIPIIETLHARSRSEHAKRIVEQCVLYIDIGADPLLEVEALGRLSIWIDRAQLETSLKRLTPLIKLNLAVQSMRTMRPGDFHEEHQMHRLKKAATTLEILEIQYQSTTDYQGNLQKILAPLLTTDYWDVDTLLGVLPLVHADTRQAAVSLIHPSVLGLPTANNRTHALMALARFADSTLRKIIVEQAFPDARRIEDEYSRGLTIVALFSELKVEDKTLKFNGLIDDLSKVKYALHLGELLIQISNQCPQTEGFEEYGLQHILRVTDFGNSLSTLLRELPKLPQWRRVEIFRLCWERLNERTDNFYSFQLGMAARYAPECWTRAEFDVARSRLEGLAPYFRLTLLVDLLPVAKMLGVTEAIDQAFEEIATHADANERLSKMIEAIKILPLSDLRRNMLPQFWTIAANLEDSNIHVLIQGFELLSEGDKTSAWPKLITRAKTATGAGQSLARLSQLATAPNERVELLNAALTACAAEKSDTRISLAAQIVSACVTAEEKWRAFDLMTDAPVASRDVILSAIRIAAPHLAKIDDNNLIQDLMDDIRQAACWWP</sequence>